<sequence length="725" mass="78883">MNHALPKTISPLLQTFNSDEKEEKPVSVKPKLRSTTVITTTTSSPQPLPPITTTTTTTTTIMAIAATITITPLTTQPVLLSRISPAIVFADEAKRARIQARWRKLGPLVKSIQYPYSRRNWHRIILTKDKSDPIHFSNRMQKIMKHLQQQQQIKRINPEKVEKRPRLGGIILSNANIKSKFFDNKVDEWPTEIVKPTTTTISTVTFVTTMMPVTNFDTEVITKLITADTIGTTTTTTTTTTTPTAVFTTTITSVSFPTSTSIDFDGVSTTESNFFLFSTSSNDYHFRQITPVKKFKFAQKFRRQPRLKIRKPDEKGPLRGNQTAFGRNPITLPQLEPLNFENEIGQANLDDTNANGLSSGSNGIFGVATTSSNGFNTTTGFDNLDKSIEFKSESGKIETNNAGFGNGKNPIDEYDLVEFGGGKPPPVDFSQPIVSVFGSNTHMQSTDDPDNISTDFKTTEMITERIGSTNSPIEKTLLKSSSQPMEYFSLSSPANSQSVLKNSGLIPALPPSDFDGEFGTGKGGAILGGTFHGTQTGSDNKIEESIFTGDSALTPNRFGPTGDGLGPPIPSGAAIPPPVPAVGIGGAAAGILPTLSDHYHQTQNPPTTIKPSALFNILNKADIGFNQAINHFEQGTPIESAAIDILEVALGSEKLDSQAKLLGHIDRTIGIDNLQRLQRWVNTGGALDALKEQIANFAKNYTIPENLLPTVPPQFQYLFAPGKKR</sequence>
<organism evidence="2 3">
    <name type="scientific">Loa loa</name>
    <name type="common">Eye worm</name>
    <name type="synonym">Filaria loa</name>
    <dbReference type="NCBI Taxonomy" id="7209"/>
    <lineage>
        <taxon>Eukaryota</taxon>
        <taxon>Metazoa</taxon>
        <taxon>Ecdysozoa</taxon>
        <taxon>Nematoda</taxon>
        <taxon>Chromadorea</taxon>
        <taxon>Rhabditida</taxon>
        <taxon>Spirurina</taxon>
        <taxon>Spiruromorpha</taxon>
        <taxon>Filarioidea</taxon>
        <taxon>Onchocercidae</taxon>
        <taxon>Loa</taxon>
    </lineage>
</organism>
<dbReference type="Proteomes" id="UP000095285">
    <property type="component" value="Unassembled WGS sequence"/>
</dbReference>
<keyword evidence="2" id="KW-1185">Reference proteome</keyword>
<dbReference type="WBParaSite" id="EN70_12212">
    <property type="protein sequence ID" value="EN70_12212"/>
    <property type="gene ID" value="EN70_12212"/>
</dbReference>
<accession>A0A1I7VC98</accession>
<dbReference type="PANTHER" id="PTHR37972">
    <property type="entry name" value="PROTEIN CBG25533"/>
    <property type="match status" value="1"/>
</dbReference>
<reference evidence="3" key="2">
    <citation type="submission" date="2016-11" db="UniProtKB">
        <authorList>
            <consortium name="WormBaseParasite"/>
        </authorList>
    </citation>
    <scope>IDENTIFICATION</scope>
</reference>
<dbReference type="PANTHER" id="PTHR37972:SF3">
    <property type="entry name" value="PROTEIN CBG11222"/>
    <property type="match status" value="1"/>
</dbReference>
<proteinExistence type="predicted"/>
<evidence type="ECO:0000313" key="3">
    <source>
        <dbReference type="WBParaSite" id="EN70_12212"/>
    </source>
</evidence>
<feature type="region of interest" description="Disordered" evidence="1">
    <location>
        <begin position="1"/>
        <end position="25"/>
    </location>
</feature>
<evidence type="ECO:0000256" key="1">
    <source>
        <dbReference type="SAM" id="MobiDB-lite"/>
    </source>
</evidence>
<name>A0A1I7VC98_LOALO</name>
<evidence type="ECO:0000313" key="2">
    <source>
        <dbReference type="Proteomes" id="UP000095285"/>
    </source>
</evidence>
<dbReference type="AlphaFoldDB" id="A0A1I7VC98"/>
<dbReference type="eggNOG" id="ENOG502RZ3X">
    <property type="taxonomic scope" value="Eukaryota"/>
</dbReference>
<reference evidence="2" key="1">
    <citation type="submission" date="2012-04" db="EMBL/GenBank/DDBJ databases">
        <title>The Genome Sequence of Loa loa.</title>
        <authorList>
            <consortium name="The Broad Institute Genome Sequencing Platform"/>
            <consortium name="Broad Institute Genome Sequencing Center for Infectious Disease"/>
            <person name="Nutman T.B."/>
            <person name="Fink D.L."/>
            <person name="Russ C."/>
            <person name="Young S."/>
            <person name="Zeng Q."/>
            <person name="Gargeya S."/>
            <person name="Alvarado L."/>
            <person name="Berlin A."/>
            <person name="Chapman S.B."/>
            <person name="Chen Z."/>
            <person name="Freedman E."/>
            <person name="Gellesch M."/>
            <person name="Goldberg J."/>
            <person name="Griggs A."/>
            <person name="Gujja S."/>
            <person name="Heilman E.R."/>
            <person name="Heiman D."/>
            <person name="Howarth C."/>
            <person name="Mehta T."/>
            <person name="Neiman D."/>
            <person name="Pearson M."/>
            <person name="Roberts A."/>
            <person name="Saif S."/>
            <person name="Shea T."/>
            <person name="Shenoy N."/>
            <person name="Sisk P."/>
            <person name="Stolte C."/>
            <person name="Sykes S."/>
            <person name="White J."/>
            <person name="Yandava C."/>
            <person name="Haas B."/>
            <person name="Henn M.R."/>
            <person name="Nusbaum C."/>
            <person name="Birren B."/>
        </authorList>
    </citation>
    <scope>NUCLEOTIDE SEQUENCE [LARGE SCALE GENOMIC DNA]</scope>
</reference>
<protein>
    <submittedName>
        <fullName evidence="3">Uncharacterized protein</fullName>
    </submittedName>
</protein>